<sequence length="216" mass="23103">MFLSETLTAPDDGALRILAAADPGVLMEIRRPDVPLAIWQRSPPEPTGLQALLRLAPFRVAVEEEAEDCALRLAAKLPAPLPPALLRDIRWLAVSFSVILGRKRIQARLEGVAGDACRRFHADAVGLRLLCTYAGAGTEWLPLFGAEAARAHDPRQGPVPARLGTGDAAILKGDAHPSAPGRGLVHRSPPMDGPPVPRLLLCLDEAGRIPLHDHAL</sequence>
<reference evidence="1" key="1">
    <citation type="submission" date="2016-12" db="EMBL/GenBank/DDBJ databases">
        <title>Draft genome sequence of Roseomonas mucosa strain AU37, isolated from a peripheral intravenous catheter.</title>
        <authorList>
            <person name="Choudhury M.A."/>
            <person name="Sidjabat H.E."/>
            <person name="Wailan A.M."/>
            <person name="Zhang L."/>
            <person name="Marsh N.M."/>
            <person name="Rickard C.M."/>
            <person name="Davies M."/>
            <person name="Mcmillan D.J."/>
        </authorList>
    </citation>
    <scope>NUCLEOTIDE SEQUENCE [LARGE SCALE GENOMIC DNA]</scope>
    <source>
        <strain evidence="1">AU37</strain>
    </source>
</reference>
<evidence type="ECO:0000313" key="1">
    <source>
        <dbReference type="EMBL" id="ONH83934.1"/>
    </source>
</evidence>
<proteinExistence type="predicted"/>
<comment type="caution">
    <text evidence="1">The sequence shown here is derived from an EMBL/GenBank/DDBJ whole genome shotgun (WGS) entry which is preliminary data.</text>
</comment>
<dbReference type="InterPro" id="IPR014955">
    <property type="entry name" value="DUF1826"/>
</dbReference>
<name>A0A1S8D861_9PROT</name>
<accession>A0A1S8D861</accession>
<evidence type="ECO:0000313" key="2">
    <source>
        <dbReference type="Proteomes" id="UP000054844"/>
    </source>
</evidence>
<evidence type="ECO:0008006" key="3">
    <source>
        <dbReference type="Google" id="ProtNLM"/>
    </source>
</evidence>
<keyword evidence="2" id="KW-1185">Reference proteome</keyword>
<dbReference type="STRING" id="207340.APZ41_007025"/>
<organism evidence="1 2">
    <name type="scientific">Roseomonas mucosa</name>
    <dbReference type="NCBI Taxonomy" id="207340"/>
    <lineage>
        <taxon>Bacteria</taxon>
        <taxon>Pseudomonadati</taxon>
        <taxon>Pseudomonadota</taxon>
        <taxon>Alphaproteobacteria</taxon>
        <taxon>Acetobacterales</taxon>
        <taxon>Roseomonadaceae</taxon>
        <taxon>Roseomonas</taxon>
    </lineage>
</organism>
<dbReference type="Proteomes" id="UP000054844">
    <property type="component" value="Unassembled WGS sequence"/>
</dbReference>
<gene>
    <name evidence="1" type="ORF">APZ41_007025</name>
</gene>
<dbReference type="OrthoDB" id="5342505at2"/>
<dbReference type="EMBL" id="LLWF02000015">
    <property type="protein sequence ID" value="ONH83934.1"/>
    <property type="molecule type" value="Genomic_DNA"/>
</dbReference>
<protein>
    <recommendedName>
        <fullName evidence="3">DUF1826 domain-containing protein</fullName>
    </recommendedName>
</protein>
<dbReference type="RefSeq" id="WP_058389499.1">
    <property type="nucleotide sequence ID" value="NZ_CP025189.1"/>
</dbReference>
<dbReference type="AlphaFoldDB" id="A0A1S8D861"/>
<dbReference type="Pfam" id="PF08856">
    <property type="entry name" value="DUF1826"/>
    <property type="match status" value="1"/>
</dbReference>